<accession>A0A7Y7IDV6</accession>
<evidence type="ECO:0000256" key="1">
    <source>
        <dbReference type="ARBA" id="ARBA00022801"/>
    </source>
</evidence>
<sequence>MLLALLQANAAPLDVAANLETIRRAAREAAEAGADVLLTPELFPLGYDPLRIGAEFDAARLPGIREALAALARSCGIGLVYSLPMLDGGAGLNISATLLDAEGAELLSYAKVHLFGPDERKAFTGATRPPGIVQFKGLAISLVICYDVEFPETVRAAAVRGAEVVLVPTALAHGFDEVPQLILRARALENHVAIGYANHCGTESGVAFGGGSVIAGPDGALLATAGPGPELLYARLDADTIRASRAEVPYLAERRPELYRDWEGG</sequence>
<reference evidence="3 4" key="1">
    <citation type="submission" date="2020-02" db="EMBL/GenBank/DDBJ databases">
        <title>Genome sequence of strain AETb3-4.</title>
        <authorList>
            <person name="Gao J."/>
            <person name="Zhang X."/>
        </authorList>
    </citation>
    <scope>NUCLEOTIDE SEQUENCE [LARGE SCALE GENOMIC DNA]</scope>
    <source>
        <strain evidence="3 4">AETb3-4</strain>
    </source>
</reference>
<dbReference type="InterPro" id="IPR036526">
    <property type="entry name" value="C-N_Hydrolase_sf"/>
</dbReference>
<comment type="caution">
    <text evidence="3">The sequence shown here is derived from an EMBL/GenBank/DDBJ whole genome shotgun (WGS) entry which is preliminary data.</text>
</comment>
<dbReference type="Pfam" id="PF00795">
    <property type="entry name" value="CN_hydrolase"/>
    <property type="match status" value="1"/>
</dbReference>
<gene>
    <name evidence="3" type="ORF">G6034_01900</name>
</gene>
<dbReference type="RefSeq" id="WP_176633413.1">
    <property type="nucleotide sequence ID" value="NZ_JAAMFM010000002.1"/>
</dbReference>
<dbReference type="InterPro" id="IPR003010">
    <property type="entry name" value="C-N_Hydrolase"/>
</dbReference>
<protein>
    <submittedName>
        <fullName evidence="3">Nitrilase</fullName>
    </submittedName>
</protein>
<dbReference type="PROSITE" id="PS50263">
    <property type="entry name" value="CN_HYDROLASE"/>
    <property type="match status" value="1"/>
</dbReference>
<keyword evidence="4" id="KW-1185">Reference proteome</keyword>
<proteinExistence type="predicted"/>
<dbReference type="GO" id="GO:0033388">
    <property type="term" value="P:putrescine biosynthetic process from arginine"/>
    <property type="evidence" value="ECO:0007669"/>
    <property type="project" value="TreeGrafter"/>
</dbReference>
<dbReference type="PANTHER" id="PTHR43674:SF2">
    <property type="entry name" value="BETA-UREIDOPROPIONASE"/>
    <property type="match status" value="1"/>
</dbReference>
<keyword evidence="1" id="KW-0378">Hydrolase</keyword>
<dbReference type="GO" id="GO:0050126">
    <property type="term" value="F:N-carbamoylputrescine amidase activity"/>
    <property type="evidence" value="ECO:0007669"/>
    <property type="project" value="TreeGrafter"/>
</dbReference>
<organism evidence="3 4">
    <name type="scientific">Arthrobacter wenxiniae</name>
    <dbReference type="NCBI Taxonomy" id="2713570"/>
    <lineage>
        <taxon>Bacteria</taxon>
        <taxon>Bacillati</taxon>
        <taxon>Actinomycetota</taxon>
        <taxon>Actinomycetes</taxon>
        <taxon>Micrococcales</taxon>
        <taxon>Micrococcaceae</taxon>
        <taxon>Arthrobacter</taxon>
    </lineage>
</organism>
<name>A0A7Y7IDV6_9MICC</name>
<dbReference type="Gene3D" id="3.60.110.10">
    <property type="entry name" value="Carbon-nitrogen hydrolase"/>
    <property type="match status" value="1"/>
</dbReference>
<dbReference type="AlphaFoldDB" id="A0A7Y7IDV6"/>
<evidence type="ECO:0000313" key="4">
    <source>
        <dbReference type="Proteomes" id="UP000543556"/>
    </source>
</evidence>
<evidence type="ECO:0000313" key="3">
    <source>
        <dbReference type="EMBL" id="NVM93677.1"/>
    </source>
</evidence>
<dbReference type="Proteomes" id="UP000543556">
    <property type="component" value="Unassembled WGS sequence"/>
</dbReference>
<dbReference type="SUPFAM" id="SSF56317">
    <property type="entry name" value="Carbon-nitrogen hydrolase"/>
    <property type="match status" value="1"/>
</dbReference>
<dbReference type="EMBL" id="JAAMFM010000002">
    <property type="protein sequence ID" value="NVM93677.1"/>
    <property type="molecule type" value="Genomic_DNA"/>
</dbReference>
<feature type="domain" description="CN hydrolase" evidence="2">
    <location>
        <begin position="1"/>
        <end position="238"/>
    </location>
</feature>
<dbReference type="PANTHER" id="PTHR43674">
    <property type="entry name" value="NITRILASE C965.09-RELATED"/>
    <property type="match status" value="1"/>
</dbReference>
<dbReference type="InterPro" id="IPR050345">
    <property type="entry name" value="Aliph_Amidase/BUP"/>
</dbReference>
<evidence type="ECO:0000259" key="2">
    <source>
        <dbReference type="PROSITE" id="PS50263"/>
    </source>
</evidence>